<feature type="compositionally biased region" description="Polar residues" evidence="1">
    <location>
        <begin position="748"/>
        <end position="763"/>
    </location>
</feature>
<sequence>MASPRTRFLATLSTLALITPATAVAGPDDGKHIATNTHVDSPKSFWENNDFVLKSEFGGQEPPIADTVAWVGKGYSATDNSNQYLYTLPANGTQDYIGAPGTTYYTAPHQVSGNNSPIWLGFGADTSLPTDEFRDGVAFLDLLSVDGPGEVELFTNKDDEDGTQLHRMLGSFPDSPHSAYIVAGTHTHNSTLFTKPGRYRLTYRTSARGKGGQLIANEPQTTTIQVGGQKPKEEKTPSLKERFAQSAAGNAAAAGYSLRMAPKSNPEKDGDDKLTTISFDAKNKAQGTLTLLIDGYFLTDLPVKNGHAQWDEYMGPDSSQVQAVFTPEGDAPRWISQPLDFQPGKSSHTDSSAAADTWQETSQPRQLAPTEETELKELGYTIRMRKQGNGGTKIVVDTDDKNFNGLLTGGLYDTKGAKYPTVDLETPITNGHGEVAFDEGEYFEGYFAKVNLFPHSTVKAGHASSVITESFAFGENYEASGKFSTSNEEPEATPGKEDTPSSAPQPGTEEPQAGNAQCSEKYLLDRGHVDIKAQPAEGGFATVLRDDTAQVDKKSVDRKLDDVVLGVHDNALTPRNKKLAGKEFDFLGKPGERFYHLPQTQDQNIIWPGYNTQDLDYSSTKDNAVNLNLKPTSTPDGAEWGAFIDGSHGKGFSVLANSAAKDYTIETNFPAHTHTHWAFSKPGLYTFEATYSATGTDGKELKSAPQTLTFAVGDKTLDSCSFRAPGTSGSGEPSESPTDKPSAEPSAEPSQEPSQEPSTQPSAPDTPDKPAHPGRPEEPTGSSFSPWSLVLPAVLVVVFKAFYNFFRDNEDLIRKRFGLNF</sequence>
<evidence type="ECO:0000313" key="5">
    <source>
        <dbReference type="Proteomes" id="UP000603369"/>
    </source>
</evidence>
<organism evidence="4 5">
    <name type="scientific">Corynebacterium tuberculostearicum</name>
    <dbReference type="NCBI Taxonomy" id="38304"/>
    <lineage>
        <taxon>Bacteria</taxon>
        <taxon>Bacillati</taxon>
        <taxon>Actinomycetota</taxon>
        <taxon>Actinomycetes</taxon>
        <taxon>Mycobacteriales</taxon>
        <taxon>Corynebacteriaceae</taxon>
        <taxon>Corynebacterium</taxon>
    </lineage>
</organism>
<reference evidence="4 5" key="1">
    <citation type="submission" date="2020-12" db="EMBL/GenBank/DDBJ databases">
        <title>Draft genome sequence of the commensal strain Corynebacterium tuberculostearicum MFP09/CIP 102622 isolated from human skin.</title>
        <authorList>
            <person name="Boukerb A.M."/>
            <person name="Janvier X."/>
            <person name="Feuilloley M.G.J."/>
            <person name="Groboillot A."/>
        </authorList>
    </citation>
    <scope>NUCLEOTIDE SEQUENCE [LARGE SCALE GENOMIC DNA]</scope>
    <source>
        <strain evidence="4 5">CIP 102622</strain>
    </source>
</reference>
<dbReference type="AlphaFoldDB" id="A0A8I1LAB8"/>
<dbReference type="NCBIfam" id="NF038134">
    <property type="entry name" value="choice_anch_M"/>
    <property type="match status" value="2"/>
</dbReference>
<name>A0A8I1LAB8_9CORY</name>
<protein>
    <submittedName>
        <fullName evidence="4">Choice-of-anchor M domain-containing protein</fullName>
    </submittedName>
</protein>
<proteinExistence type="predicted"/>
<dbReference type="EMBL" id="JAEHFL010000001">
    <property type="protein sequence ID" value="MBK3427100.1"/>
    <property type="molecule type" value="Genomic_DNA"/>
</dbReference>
<keyword evidence="2" id="KW-0472">Membrane</keyword>
<dbReference type="Proteomes" id="UP000603369">
    <property type="component" value="Unassembled WGS sequence"/>
</dbReference>
<evidence type="ECO:0000256" key="2">
    <source>
        <dbReference type="SAM" id="Phobius"/>
    </source>
</evidence>
<feature type="compositionally biased region" description="Basic and acidic residues" evidence="1">
    <location>
        <begin position="766"/>
        <end position="778"/>
    </location>
</feature>
<feature type="compositionally biased region" description="Low complexity" evidence="1">
    <location>
        <begin position="725"/>
        <end position="736"/>
    </location>
</feature>
<feature type="signal peptide" evidence="3">
    <location>
        <begin position="1"/>
        <end position="25"/>
    </location>
</feature>
<evidence type="ECO:0000256" key="1">
    <source>
        <dbReference type="SAM" id="MobiDB-lite"/>
    </source>
</evidence>
<dbReference type="RefSeq" id="WP_200435220.1">
    <property type="nucleotide sequence ID" value="NZ_JAEHFL010000001.1"/>
</dbReference>
<gene>
    <name evidence="4" type="ORF">JDP02_01015</name>
</gene>
<evidence type="ECO:0000256" key="3">
    <source>
        <dbReference type="SAM" id="SignalP"/>
    </source>
</evidence>
<accession>A0A8I1LAB8</accession>
<feature type="chain" id="PRO_5034713132" evidence="3">
    <location>
        <begin position="26"/>
        <end position="821"/>
    </location>
</feature>
<feature type="transmembrane region" description="Helical" evidence="2">
    <location>
        <begin position="784"/>
        <end position="806"/>
    </location>
</feature>
<keyword evidence="5" id="KW-1185">Reference proteome</keyword>
<dbReference type="NCBIfam" id="TIGR03769">
    <property type="entry name" value="P_ac_wall_RPT"/>
    <property type="match status" value="2"/>
</dbReference>
<comment type="caution">
    <text evidence="4">The sequence shown here is derived from an EMBL/GenBank/DDBJ whole genome shotgun (WGS) entry which is preliminary data.</text>
</comment>
<keyword evidence="2" id="KW-1133">Transmembrane helix</keyword>
<feature type="region of interest" description="Disordered" evidence="1">
    <location>
        <begin position="341"/>
        <end position="368"/>
    </location>
</feature>
<keyword evidence="3" id="KW-0732">Signal</keyword>
<keyword evidence="2" id="KW-0812">Transmembrane</keyword>
<evidence type="ECO:0000313" key="4">
    <source>
        <dbReference type="EMBL" id="MBK3427100.1"/>
    </source>
</evidence>
<dbReference type="InterPro" id="IPR022435">
    <property type="entry name" value="Surface-anchored_actinobac"/>
</dbReference>
<feature type="region of interest" description="Disordered" evidence="1">
    <location>
        <begin position="721"/>
        <end position="784"/>
    </location>
</feature>
<feature type="region of interest" description="Disordered" evidence="1">
    <location>
        <begin position="480"/>
        <end position="516"/>
    </location>
</feature>